<proteinExistence type="predicted"/>
<keyword evidence="2" id="KW-1185">Reference proteome</keyword>
<protein>
    <submittedName>
        <fullName evidence="1">Uncharacterized protein</fullName>
    </submittedName>
</protein>
<organism evidence="1 2">
    <name type="scientific">Arachis hypogaea</name>
    <name type="common">Peanut</name>
    <dbReference type="NCBI Taxonomy" id="3818"/>
    <lineage>
        <taxon>Eukaryota</taxon>
        <taxon>Viridiplantae</taxon>
        <taxon>Streptophyta</taxon>
        <taxon>Embryophyta</taxon>
        <taxon>Tracheophyta</taxon>
        <taxon>Spermatophyta</taxon>
        <taxon>Magnoliopsida</taxon>
        <taxon>eudicotyledons</taxon>
        <taxon>Gunneridae</taxon>
        <taxon>Pentapetalae</taxon>
        <taxon>rosids</taxon>
        <taxon>fabids</taxon>
        <taxon>Fabales</taxon>
        <taxon>Fabaceae</taxon>
        <taxon>Papilionoideae</taxon>
        <taxon>50 kb inversion clade</taxon>
        <taxon>dalbergioids sensu lato</taxon>
        <taxon>Dalbergieae</taxon>
        <taxon>Pterocarpus clade</taxon>
        <taxon>Arachis</taxon>
    </lineage>
</organism>
<dbReference type="Proteomes" id="UP000289738">
    <property type="component" value="Chromosome B06"/>
</dbReference>
<dbReference type="AlphaFoldDB" id="A0A444YJT5"/>
<evidence type="ECO:0000313" key="1">
    <source>
        <dbReference type="EMBL" id="RYR02157.1"/>
    </source>
</evidence>
<accession>A0A444YJT5</accession>
<reference evidence="1 2" key="1">
    <citation type="submission" date="2019-01" db="EMBL/GenBank/DDBJ databases">
        <title>Sequencing of cultivated peanut Arachis hypogaea provides insights into genome evolution and oil improvement.</title>
        <authorList>
            <person name="Chen X."/>
        </authorList>
    </citation>
    <scope>NUCLEOTIDE SEQUENCE [LARGE SCALE GENOMIC DNA]</scope>
    <source>
        <strain evidence="2">cv. Fuhuasheng</strain>
        <tissue evidence="1">Leaves</tissue>
    </source>
</reference>
<sequence length="59" mass="7045">MLKKNFHSQSNLDVLFFFFKIELSDDKQFYCDIVFSNNYFYALTQDGFIEAWNICGQIS</sequence>
<comment type="caution">
    <text evidence="1">The sequence shown here is derived from an EMBL/GenBank/DDBJ whole genome shotgun (WGS) entry which is preliminary data.</text>
</comment>
<name>A0A444YJT5_ARAHY</name>
<dbReference type="EMBL" id="SDMP01000016">
    <property type="protein sequence ID" value="RYR02157.1"/>
    <property type="molecule type" value="Genomic_DNA"/>
</dbReference>
<evidence type="ECO:0000313" key="2">
    <source>
        <dbReference type="Proteomes" id="UP000289738"/>
    </source>
</evidence>
<gene>
    <name evidence="1" type="ORF">Ahy_B06g080984</name>
</gene>